<dbReference type="PANTHER" id="PTHR48064:SF6">
    <property type="entry name" value="RECEPTOR-LIKE PROTEIN KINASE 2"/>
    <property type="match status" value="1"/>
</dbReference>
<dbReference type="Pfam" id="PF00560">
    <property type="entry name" value="LRR_1"/>
    <property type="match status" value="3"/>
</dbReference>
<name>A0A4Y1RBS5_PRUDU</name>
<feature type="non-terminal residue" evidence="1">
    <location>
        <position position="1"/>
    </location>
</feature>
<dbReference type="AlphaFoldDB" id="A0A4Y1RBS5"/>
<accession>A0A4Y1RBS5</accession>
<gene>
    <name evidence="1" type="ORF">Prudu_012030</name>
</gene>
<reference evidence="1" key="1">
    <citation type="journal article" date="2019" name="Science">
        <title>Mutation of a bHLH transcription factor allowed almond domestication.</title>
        <authorList>
            <person name="Sanchez-Perez R."/>
            <person name="Pavan S."/>
            <person name="Mazzeo R."/>
            <person name="Moldovan C."/>
            <person name="Aiese Cigliano R."/>
            <person name="Del Cueto J."/>
            <person name="Ricciardi F."/>
            <person name="Lotti C."/>
            <person name="Ricciardi L."/>
            <person name="Dicenta F."/>
            <person name="Lopez-Marques R.L."/>
            <person name="Lindberg Moller B."/>
        </authorList>
    </citation>
    <scope>NUCLEOTIDE SEQUENCE</scope>
</reference>
<dbReference type="InterPro" id="IPR032675">
    <property type="entry name" value="LRR_dom_sf"/>
</dbReference>
<proteinExistence type="predicted"/>
<protein>
    <submittedName>
        <fullName evidence="1">Uncharacterized protein</fullName>
    </submittedName>
</protein>
<sequence>LKNLEFLALGFNQITGPIPSWVGNLPRLFYIDLAHNRILGEFPKQLCRLPRLLDELIASQAEDQYEFSLPIFCNIITANQAKIIGQLYLLCWLSLGYNYFSGVIPDQISNLKNLEILDLSMSH</sequence>
<dbReference type="InterPro" id="IPR001611">
    <property type="entry name" value="Leu-rich_rpt"/>
</dbReference>
<organism evidence="1">
    <name type="scientific">Prunus dulcis</name>
    <name type="common">Almond</name>
    <name type="synonym">Amygdalus dulcis</name>
    <dbReference type="NCBI Taxonomy" id="3755"/>
    <lineage>
        <taxon>Eukaryota</taxon>
        <taxon>Viridiplantae</taxon>
        <taxon>Streptophyta</taxon>
        <taxon>Embryophyta</taxon>
        <taxon>Tracheophyta</taxon>
        <taxon>Spermatophyta</taxon>
        <taxon>Magnoliopsida</taxon>
        <taxon>eudicotyledons</taxon>
        <taxon>Gunneridae</taxon>
        <taxon>Pentapetalae</taxon>
        <taxon>rosids</taxon>
        <taxon>fabids</taxon>
        <taxon>Rosales</taxon>
        <taxon>Rosaceae</taxon>
        <taxon>Amygdaloideae</taxon>
        <taxon>Amygdaleae</taxon>
        <taxon>Prunus</taxon>
    </lineage>
</organism>
<evidence type="ECO:0000313" key="1">
    <source>
        <dbReference type="EMBL" id="BBH01684.1"/>
    </source>
</evidence>
<dbReference type="InterPro" id="IPR053038">
    <property type="entry name" value="RLP_Defense"/>
</dbReference>
<dbReference type="PANTHER" id="PTHR48064">
    <property type="entry name" value="OS01G0750400 PROTEIN"/>
    <property type="match status" value="1"/>
</dbReference>
<dbReference type="Gene3D" id="3.80.10.10">
    <property type="entry name" value="Ribonuclease Inhibitor"/>
    <property type="match status" value="1"/>
</dbReference>
<dbReference type="SUPFAM" id="SSF52058">
    <property type="entry name" value="L domain-like"/>
    <property type="match status" value="1"/>
</dbReference>
<dbReference type="EMBL" id="AP019300">
    <property type="protein sequence ID" value="BBH01684.1"/>
    <property type="molecule type" value="Genomic_DNA"/>
</dbReference>